<dbReference type="PANTHER" id="PTHR42252">
    <property type="entry name" value="DUF5616 DOMAIN-CONTAINING PROTEIN"/>
    <property type="match status" value="1"/>
</dbReference>
<dbReference type="InterPro" id="IPR007368">
    <property type="entry name" value="DUF434"/>
</dbReference>
<evidence type="ECO:0000313" key="4">
    <source>
        <dbReference type="Proteomes" id="UP000317624"/>
    </source>
</evidence>
<feature type="domain" description="DUF434" evidence="1">
    <location>
        <begin position="27"/>
        <end position="81"/>
    </location>
</feature>
<protein>
    <submittedName>
        <fullName evidence="3">DUF434 domain-containing protein</fullName>
    </submittedName>
</protein>
<comment type="caution">
    <text evidence="3">The sequence shown here is derived from an EMBL/GenBank/DDBJ whole genome shotgun (WGS) entry which is preliminary data.</text>
</comment>
<dbReference type="EMBL" id="VMRJ01000002">
    <property type="protein sequence ID" value="TVT41160.1"/>
    <property type="molecule type" value="Genomic_DNA"/>
</dbReference>
<proteinExistence type="predicted"/>
<name>A0A558BXB3_9BACT</name>
<dbReference type="Proteomes" id="UP000317624">
    <property type="component" value="Unassembled WGS sequence"/>
</dbReference>
<dbReference type="OrthoDB" id="5372493at2"/>
<accession>A0A558BXB3</accession>
<dbReference type="RefSeq" id="WP_144845763.1">
    <property type="nucleotide sequence ID" value="NZ_VMRJ01000002.1"/>
</dbReference>
<feature type="domain" description="DUF5616" evidence="2">
    <location>
        <begin position="86"/>
        <end position="223"/>
    </location>
</feature>
<dbReference type="AlphaFoldDB" id="A0A558BXB3"/>
<keyword evidence="4" id="KW-1185">Reference proteome</keyword>
<evidence type="ECO:0000259" key="1">
    <source>
        <dbReference type="Pfam" id="PF04256"/>
    </source>
</evidence>
<reference evidence="3 4" key="1">
    <citation type="submission" date="2019-07" db="EMBL/GenBank/DDBJ databases">
        <title>Hymenobacter sp. straun FUR1 Genome sequencing and assembly.</title>
        <authorList>
            <person name="Chhetri G."/>
        </authorList>
    </citation>
    <scope>NUCLEOTIDE SEQUENCE [LARGE SCALE GENOMIC DNA]</scope>
    <source>
        <strain evidence="3 4">Fur1</strain>
    </source>
</reference>
<dbReference type="Pfam" id="PF04256">
    <property type="entry name" value="DUF434"/>
    <property type="match status" value="1"/>
</dbReference>
<sequence length="247" mass="26770">MRPADTRHRGPHPADDQLFAPKWVPVLRRATAELSWLLTRGYPPSATLKLVGDRYALTERQRWAVGRAACPDELRTGRASKQLLPSDLGGRPISIDGFNLLITLETALSGGVVLRGRDGALRDLSSIHGTYRAVQETDRAIQLAATALLALRPGPVRWLLDQPVSNSGRLAARLRELGPALGLPWTAEVVMNPDRELAETTDVVVTSDSVVLDRAGAWLNLAALALEAAPPRWLLDLGEDYAEADAG</sequence>
<evidence type="ECO:0000313" key="3">
    <source>
        <dbReference type="EMBL" id="TVT41160.1"/>
    </source>
</evidence>
<gene>
    <name evidence="3" type="ORF">FNT36_06785</name>
</gene>
<dbReference type="InterPro" id="IPR041652">
    <property type="entry name" value="DUF5616"/>
</dbReference>
<dbReference type="Pfam" id="PF18481">
    <property type="entry name" value="DUF5616"/>
    <property type="match status" value="1"/>
</dbReference>
<evidence type="ECO:0000259" key="2">
    <source>
        <dbReference type="Pfam" id="PF18481"/>
    </source>
</evidence>
<organism evidence="3 4">
    <name type="scientific">Hymenobacter setariae</name>
    <dbReference type="NCBI Taxonomy" id="2594794"/>
    <lineage>
        <taxon>Bacteria</taxon>
        <taxon>Pseudomonadati</taxon>
        <taxon>Bacteroidota</taxon>
        <taxon>Cytophagia</taxon>
        <taxon>Cytophagales</taxon>
        <taxon>Hymenobacteraceae</taxon>
        <taxon>Hymenobacter</taxon>
    </lineage>
</organism>
<dbReference type="PANTHER" id="PTHR42252:SF1">
    <property type="entry name" value="DUF434 DOMAIN-CONTAINING PROTEIN"/>
    <property type="match status" value="1"/>
</dbReference>